<dbReference type="RefSeq" id="WP_310536720.1">
    <property type="nucleotide sequence ID" value="NZ_BAAAOC010000022.1"/>
</dbReference>
<dbReference type="Proteomes" id="UP001260872">
    <property type="component" value="Unassembled WGS sequence"/>
</dbReference>
<feature type="domain" description="Glycosyl transferase family 1" evidence="2">
    <location>
        <begin position="193"/>
        <end position="352"/>
    </location>
</feature>
<keyword evidence="3" id="KW-0328">Glycosyltransferase</keyword>
<gene>
    <name evidence="3" type="ORF">RH857_04180</name>
</gene>
<dbReference type="Pfam" id="PF00534">
    <property type="entry name" value="Glycos_transf_1"/>
    <property type="match status" value="1"/>
</dbReference>
<evidence type="ECO:0000313" key="3">
    <source>
        <dbReference type="EMBL" id="MDR5711335.1"/>
    </source>
</evidence>
<keyword evidence="4" id="KW-1185">Reference proteome</keyword>
<evidence type="ECO:0000256" key="1">
    <source>
        <dbReference type="ARBA" id="ARBA00022679"/>
    </source>
</evidence>
<name>A0ABU1FRP8_9MICC</name>
<dbReference type="SUPFAM" id="SSF53756">
    <property type="entry name" value="UDP-Glycosyltransferase/glycogen phosphorylase"/>
    <property type="match status" value="1"/>
</dbReference>
<organism evidence="3 4">
    <name type="scientific">Nesterenkonia flava</name>
    <dbReference type="NCBI Taxonomy" id="469799"/>
    <lineage>
        <taxon>Bacteria</taxon>
        <taxon>Bacillati</taxon>
        <taxon>Actinomycetota</taxon>
        <taxon>Actinomycetes</taxon>
        <taxon>Micrococcales</taxon>
        <taxon>Micrococcaceae</taxon>
        <taxon>Nesterenkonia</taxon>
    </lineage>
</organism>
<reference evidence="4" key="1">
    <citation type="submission" date="2023-07" db="EMBL/GenBank/DDBJ databases">
        <title>Description of three actinobacteria isolated from air of manufacturing shop in a pharmaceutical factory.</title>
        <authorList>
            <person name="Zhang D.-F."/>
        </authorList>
    </citation>
    <scope>NUCLEOTIDE SEQUENCE [LARGE SCALE GENOMIC DNA]</scope>
    <source>
        <strain evidence="4">CCTCC AB 207010</strain>
    </source>
</reference>
<dbReference type="GO" id="GO:0016757">
    <property type="term" value="F:glycosyltransferase activity"/>
    <property type="evidence" value="ECO:0007669"/>
    <property type="project" value="UniProtKB-KW"/>
</dbReference>
<dbReference type="CDD" id="cd03801">
    <property type="entry name" value="GT4_PimA-like"/>
    <property type="match status" value="1"/>
</dbReference>
<evidence type="ECO:0000259" key="2">
    <source>
        <dbReference type="Pfam" id="PF00534"/>
    </source>
</evidence>
<evidence type="ECO:0000313" key="4">
    <source>
        <dbReference type="Proteomes" id="UP001260872"/>
    </source>
</evidence>
<dbReference type="EC" id="2.4.-.-" evidence="3"/>
<accession>A0ABU1FRP8</accession>
<protein>
    <submittedName>
        <fullName evidence="3">Glycosyltransferase family 4 protein</fullName>
        <ecNumber evidence="3">2.4.-.-</ecNumber>
    </submittedName>
</protein>
<dbReference type="PANTHER" id="PTHR12526:SF635">
    <property type="entry name" value="GLYCOSYL TRANSFERASE GROUP 1"/>
    <property type="match status" value="1"/>
</dbReference>
<dbReference type="PANTHER" id="PTHR12526">
    <property type="entry name" value="GLYCOSYLTRANSFERASE"/>
    <property type="match status" value="1"/>
</dbReference>
<dbReference type="EMBL" id="JAVKGT010000008">
    <property type="protein sequence ID" value="MDR5711335.1"/>
    <property type="molecule type" value="Genomic_DNA"/>
</dbReference>
<proteinExistence type="predicted"/>
<sequence length="377" mass="41941">MSDPSRPRIRFQVQPTVSHYREPLIRRLQASRRLNLDLLGRFVNAESSEADRIKSASAEVLKTIGPVHLRTWGKLWWEKGQVAAVWRGGYHAFVLEGRIYTASTWVAAAAGRLRGRRVYLWGHGWKRPEDGIKRQFRLAFYSLVDGLLVYGDRAKDLGVSYGVPREKIKVVYNSLYSAQQVEDSAAEVPPQAHDDVPTIIYSSRLTTRHRLDTLAEALQDWDETAGPCPRVIIVGDGVERPRLERVFAEAGVPAQFLGAVYDVETLRELYAQADCAVSIGGAGLNVIQALSFGVPVVAEADNPDSSPEIEAVTEGETGRFYPRGDAAALRAVLQRVLGDREELERMASRGREVILARYTADRHAAAIEAALLELLER</sequence>
<dbReference type="InterPro" id="IPR001296">
    <property type="entry name" value="Glyco_trans_1"/>
</dbReference>
<comment type="caution">
    <text evidence="3">The sequence shown here is derived from an EMBL/GenBank/DDBJ whole genome shotgun (WGS) entry which is preliminary data.</text>
</comment>
<dbReference type="Gene3D" id="3.40.50.2000">
    <property type="entry name" value="Glycogen Phosphorylase B"/>
    <property type="match status" value="2"/>
</dbReference>
<keyword evidence="1 3" id="KW-0808">Transferase</keyword>